<sequence>MLSRLTKRAVASLGVISGQPVWLQVKSTKNRPEKGYLKKLLPFRGDGEK</sequence>
<organism evidence="2 3">
    <name type="scientific">Undibacterium rivi</name>
    <dbReference type="NCBI Taxonomy" id="2828729"/>
    <lineage>
        <taxon>Bacteria</taxon>
        <taxon>Pseudomonadati</taxon>
        <taxon>Pseudomonadota</taxon>
        <taxon>Betaproteobacteria</taxon>
        <taxon>Burkholderiales</taxon>
        <taxon>Oxalobacteraceae</taxon>
        <taxon>Undibacterium</taxon>
    </lineage>
</organism>
<evidence type="ECO:0000313" key="3">
    <source>
        <dbReference type="Proteomes" id="UP000682982"/>
    </source>
</evidence>
<dbReference type="InterPro" id="IPR005116">
    <property type="entry name" value="Transp-assoc_OB_typ1"/>
</dbReference>
<proteinExistence type="predicted"/>
<evidence type="ECO:0000259" key="1">
    <source>
        <dbReference type="Pfam" id="PF03459"/>
    </source>
</evidence>
<comment type="caution">
    <text evidence="2">The sequence shown here is derived from an EMBL/GenBank/DDBJ whole genome shotgun (WGS) entry which is preliminary data.</text>
</comment>
<dbReference type="EMBL" id="JAGSPK010000002">
    <property type="protein sequence ID" value="MBR7792173.1"/>
    <property type="molecule type" value="Genomic_DNA"/>
</dbReference>
<protein>
    <submittedName>
        <fullName evidence="2">TOBE domain-containing protein</fullName>
    </submittedName>
</protein>
<name>A0ABS5H0E0_9BURK</name>
<dbReference type="Pfam" id="PF03459">
    <property type="entry name" value="TOBE"/>
    <property type="match status" value="1"/>
</dbReference>
<dbReference type="RefSeq" id="WP_212678249.1">
    <property type="nucleotide sequence ID" value="NZ_JAGSPK010000002.1"/>
</dbReference>
<reference evidence="2 3" key="1">
    <citation type="submission" date="2021-04" db="EMBL/GenBank/DDBJ databases">
        <title>novel species isolated from subtropical streams in China.</title>
        <authorList>
            <person name="Lu H."/>
        </authorList>
    </citation>
    <scope>NUCLEOTIDE SEQUENCE [LARGE SCALE GENOMIC DNA]</scope>
    <source>
        <strain evidence="2 3">FT147W</strain>
    </source>
</reference>
<evidence type="ECO:0000313" key="2">
    <source>
        <dbReference type="EMBL" id="MBR7792173.1"/>
    </source>
</evidence>
<gene>
    <name evidence="2" type="ORF">KDM87_06145</name>
</gene>
<feature type="domain" description="Transport-associated OB type 1" evidence="1">
    <location>
        <begin position="2"/>
        <end position="29"/>
    </location>
</feature>
<dbReference type="Proteomes" id="UP000682982">
    <property type="component" value="Unassembled WGS sequence"/>
</dbReference>
<keyword evidence="3" id="KW-1185">Reference proteome</keyword>
<accession>A0ABS5H0E0</accession>